<dbReference type="OrthoDB" id="1492854at2"/>
<sequence>MTLLESLYKICKENIDETNDWYNWRKINESFIPDSISLPKGNQYIKNIYLKKELNSKWENEIDLKKRGIYIEYYIKTWGGIKGNKKDSIIEYQTKSADELIKKGVKGIASWSKALVLHNYNKYAIFDARVSCSLNCLQIIDSVDDKILFPILASQNKTIITANKKLKRISKIEKWEISNETTFYNQYLNTLKTTSEKLNTNISTVEMLLFAKAEELINKSSL</sequence>
<organism evidence="1 2">
    <name type="scientific">Lutibacter agarilyticus</name>
    <dbReference type="NCBI Taxonomy" id="1109740"/>
    <lineage>
        <taxon>Bacteria</taxon>
        <taxon>Pseudomonadati</taxon>
        <taxon>Bacteroidota</taxon>
        <taxon>Flavobacteriia</taxon>
        <taxon>Flavobacteriales</taxon>
        <taxon>Flavobacteriaceae</taxon>
        <taxon>Lutibacter</taxon>
    </lineage>
</organism>
<evidence type="ECO:0000313" key="2">
    <source>
        <dbReference type="Proteomes" id="UP000198384"/>
    </source>
</evidence>
<proteinExistence type="predicted"/>
<protein>
    <submittedName>
        <fullName evidence="1">Uncharacterized protein</fullName>
    </submittedName>
</protein>
<name>A0A238XFV5_9FLAO</name>
<dbReference type="Proteomes" id="UP000198384">
    <property type="component" value="Unassembled WGS sequence"/>
</dbReference>
<keyword evidence="2" id="KW-1185">Reference proteome</keyword>
<accession>A0A238XFV5</accession>
<dbReference type="EMBL" id="FZNT01000006">
    <property type="protein sequence ID" value="SNR57886.1"/>
    <property type="molecule type" value="Genomic_DNA"/>
</dbReference>
<reference evidence="1 2" key="1">
    <citation type="submission" date="2017-06" db="EMBL/GenBank/DDBJ databases">
        <authorList>
            <person name="Kim H.J."/>
            <person name="Triplett B.A."/>
        </authorList>
    </citation>
    <scope>NUCLEOTIDE SEQUENCE [LARGE SCALE GENOMIC DNA]</scope>
    <source>
        <strain evidence="1 2">DSM 29150</strain>
    </source>
</reference>
<evidence type="ECO:0000313" key="1">
    <source>
        <dbReference type="EMBL" id="SNR57886.1"/>
    </source>
</evidence>
<gene>
    <name evidence="1" type="ORF">SAMN06265371_10614</name>
</gene>
<dbReference type="RefSeq" id="WP_089381778.1">
    <property type="nucleotide sequence ID" value="NZ_FZNT01000006.1"/>
</dbReference>
<dbReference type="AlphaFoldDB" id="A0A238XFV5"/>